<evidence type="ECO:0000313" key="3">
    <source>
        <dbReference type="Proteomes" id="UP000658278"/>
    </source>
</evidence>
<proteinExistence type="predicted"/>
<feature type="chain" id="PRO_5037159652" description="DUF1570 domain-containing protein" evidence="1">
    <location>
        <begin position="19"/>
        <end position="318"/>
    </location>
</feature>
<protein>
    <recommendedName>
        <fullName evidence="4">DUF1570 domain-containing protein</fullName>
    </recommendedName>
</protein>
<dbReference type="AlphaFoldDB" id="A0A934VEV2"/>
<name>A0A934VEV2_9BACT</name>
<dbReference type="Proteomes" id="UP000658278">
    <property type="component" value="Unassembled WGS sequence"/>
</dbReference>
<dbReference type="RefSeq" id="WP_200279582.1">
    <property type="nucleotide sequence ID" value="NZ_JAENII010000008.1"/>
</dbReference>
<gene>
    <name evidence="2" type="ORF">JIN81_11795</name>
</gene>
<dbReference type="EMBL" id="JAENII010000008">
    <property type="protein sequence ID" value="MBK1827704.1"/>
    <property type="molecule type" value="Genomic_DNA"/>
</dbReference>
<evidence type="ECO:0008006" key="4">
    <source>
        <dbReference type="Google" id="ProtNLM"/>
    </source>
</evidence>
<evidence type="ECO:0000313" key="2">
    <source>
        <dbReference type="EMBL" id="MBK1827704.1"/>
    </source>
</evidence>
<keyword evidence="1" id="KW-0732">Signal</keyword>
<evidence type="ECO:0000256" key="1">
    <source>
        <dbReference type="SAM" id="SignalP"/>
    </source>
</evidence>
<sequence>MRLLLLLVLHLNLSVARADPQRASSGNQPVLIEDEAGRRTWHTSRLSIQSTANLSPRDLNRLVTVAEATVRAVAAHPLPLFKPPSDERLRIIILHDDASYVAEGGRVGSAGMYLWRQQCVILHAQHLFRSLPASRLRAEADESLVVHELVHLCMHSAPPNLPQWLKEGICEYFAAAHQGAGKFRFDQPEQSIRRHLRKRFDPADPEIPVAPIHEIAGLDARQWSAYLDRLPLDERLPPYATALLLTHYYLHGSKERQDLIRRALETPTKEAREPVDLHLRGENSKILEQLGNYWRPKGLQLKTSSSLPATPAEESPNR</sequence>
<feature type="signal peptide" evidence="1">
    <location>
        <begin position="1"/>
        <end position="18"/>
    </location>
</feature>
<keyword evidence="3" id="KW-1185">Reference proteome</keyword>
<comment type="caution">
    <text evidence="2">The sequence shown here is derived from an EMBL/GenBank/DDBJ whole genome shotgun (WGS) entry which is preliminary data.</text>
</comment>
<organism evidence="2 3">
    <name type="scientific">Haloferula rosea</name>
    <dbReference type="NCBI Taxonomy" id="490093"/>
    <lineage>
        <taxon>Bacteria</taxon>
        <taxon>Pseudomonadati</taxon>
        <taxon>Verrucomicrobiota</taxon>
        <taxon>Verrucomicrobiia</taxon>
        <taxon>Verrucomicrobiales</taxon>
        <taxon>Verrucomicrobiaceae</taxon>
        <taxon>Haloferula</taxon>
    </lineage>
</organism>
<reference evidence="2" key="1">
    <citation type="submission" date="2021-01" db="EMBL/GenBank/DDBJ databases">
        <title>Modified the classification status of verrucomicrobia.</title>
        <authorList>
            <person name="Feng X."/>
        </authorList>
    </citation>
    <scope>NUCLEOTIDE SEQUENCE</scope>
    <source>
        <strain evidence="2">KCTC 22201</strain>
    </source>
</reference>
<accession>A0A934VEV2</accession>